<evidence type="ECO:0000313" key="2">
    <source>
        <dbReference type="Proteomes" id="UP001060170"/>
    </source>
</evidence>
<reference evidence="2" key="2">
    <citation type="journal article" date="2018" name="Mol. Plant Microbe Interact.">
        <title>Genome sequence resources for the wheat stripe rust pathogen (Puccinia striiformis f. sp. tritici) and the barley stripe rust pathogen (Puccinia striiformis f. sp. hordei).</title>
        <authorList>
            <person name="Xia C."/>
            <person name="Wang M."/>
            <person name="Yin C."/>
            <person name="Cornejo O.E."/>
            <person name="Hulbert S.H."/>
            <person name="Chen X."/>
        </authorList>
    </citation>
    <scope>NUCLEOTIDE SEQUENCE [LARGE SCALE GENOMIC DNA]</scope>
    <source>
        <strain evidence="2">93-210</strain>
    </source>
</reference>
<sequence>MVGKRGFQPYSGPGQPNPNLPAPPNAYPPLPNGPPPPQPSSNPTVNQPNNNTPNVQPFQHQAPQQTFGYNAQFGQFPGYPPHQPAAVGYPTNTYNQQPMSSQQQQQPAQQQQPQHPQPHPAYANYGYGAPAGPQQPPKSVQPYHQYAPPNGNQLPQNPNPGIPPNPYTGFPPGQLNGPTAHNAAGTGSQPPNKRPRYENNITGAAQQNPFPGPTPQINHNHNAPAVPPMRNNANNTNNKMNHAPSGSMRIGATTPNSRGGYSGGRPARSGNTPFGNNSPIRLNLGSAGGNSNFDNGSAPHYDSNHPHPGQPMAHPLPPYQPNHNPHFAQPTLNNNDYPTFPGNAMYPPSGNGDLANSAMGGRNGFAHDFNPGPYRFNSATPSTPGLPFRLTAGSPPNTGSTRSGRGGFRGGHTGSSMPRSSRERMSEFGGSESMTPTPRGNRPYPNMSFGSANRSERHGSSSRLGRSGNGPSGGRNDDTNSNYGGAGGPSRNGDRSGGPSNRGRSISNLPGSSFHRGGQNDRRGGGSNRGGAGPDRNSANRGGRKPNSQNSKFEDRKNHRTGRGGGASGSGPARQNPGPAVTRIKNGWGSAFREFNQVEKVKGETKKDESEKNKRNLTDFRIVGLEIPELSWFWYADHSDDVTIKAGPSGTGPVAGPSGTAPVAGPSGTAHDHEETQNGTNDQHGPNDNPAENETDQGPPDDAATNSVSADFDPAEAARDPSNYDPSAATGFDLTAIDEHGSDHDENQEITDQLLPQSNCVNSETQPENIADESENATQALPADDASSEPRKDPIPPVIIVDSSDTQSTAAAQPPNPTSNVPATVPGNHTNPSTHSAIEVGGDSNRLRIYFSVAGTESTTVAPPTALPVKPAVPSALGKRKLSMSGASTSANVDDGLGDAAARGSSSGPPAIEDHKPEAGSSADPVPGSSTAPEASGSNLPAATPDIVEIPRPETAMEVESAVTDAKPELATDESGPATEQPETVHGGEDAMATDATDVDSKDAHETTQAGVQDDYPAPLPQVDRITITYANDTRRLSIDADVIQSLEIFRAERRVEISVSLVPAILQGGSHGGSVDIFRIFKGFLVEGLDPETNDYVVIGHSDLRAPQGAQEGARSKGKGKAKEETDDDSKPDSNGKGRADGDVKSDVKGKGKAVEPAPADEEESADFDPLIPPFHELYEGPAAGEGSSSEAAQSTEPKLKQGSLLIIVRLETVAALSEIKWVRTGDVNSYISSLMGKIFHPDDEVDCGWRHKISVHDPDPVPSIQHLLDTWITTSSVGTVDSRIRFVDRVIKKDVEKILEILLRIIRSGNCNSTWHIAPTTPVGQHAADLRAPYWEQQTQVSLAVLCFFRLIIETAIEGGLPLDQVIKKATDIIRTLPYRLAFSALDSIYHDEAPL</sequence>
<reference evidence="1 2" key="3">
    <citation type="journal article" date="2022" name="Microbiol. Spectr.">
        <title>Folding features and dynamics of 3D genome architecture in plant fungal pathogens.</title>
        <authorList>
            <person name="Xia C."/>
        </authorList>
    </citation>
    <scope>NUCLEOTIDE SEQUENCE [LARGE SCALE GENOMIC DNA]</scope>
    <source>
        <strain evidence="1 2">93-210</strain>
    </source>
</reference>
<keyword evidence="2" id="KW-1185">Reference proteome</keyword>
<evidence type="ECO:0000313" key="1">
    <source>
        <dbReference type="EMBL" id="KAI7938694.1"/>
    </source>
</evidence>
<reference evidence="2" key="1">
    <citation type="journal article" date="2018" name="BMC Genomics">
        <title>Genomic insights into host adaptation between the wheat stripe rust pathogen (Puccinia striiformis f. sp. tritici) and the barley stripe rust pathogen (Puccinia striiformis f. sp. hordei).</title>
        <authorList>
            <person name="Xia C."/>
            <person name="Wang M."/>
            <person name="Yin C."/>
            <person name="Cornejo O.E."/>
            <person name="Hulbert S.H."/>
            <person name="Chen X."/>
        </authorList>
    </citation>
    <scope>NUCLEOTIDE SEQUENCE [LARGE SCALE GENOMIC DNA]</scope>
    <source>
        <strain evidence="2">93-210</strain>
    </source>
</reference>
<dbReference type="EMBL" id="CM045879">
    <property type="protein sequence ID" value="KAI7938694.1"/>
    <property type="molecule type" value="Genomic_DNA"/>
</dbReference>
<organism evidence="1 2">
    <name type="scientific">Puccinia striiformis f. sp. tritici</name>
    <dbReference type="NCBI Taxonomy" id="168172"/>
    <lineage>
        <taxon>Eukaryota</taxon>
        <taxon>Fungi</taxon>
        <taxon>Dikarya</taxon>
        <taxon>Basidiomycota</taxon>
        <taxon>Pucciniomycotina</taxon>
        <taxon>Pucciniomycetes</taxon>
        <taxon>Pucciniales</taxon>
        <taxon>Pucciniaceae</taxon>
        <taxon>Puccinia</taxon>
    </lineage>
</organism>
<protein>
    <submittedName>
        <fullName evidence="1">Uncharacterized protein</fullName>
    </submittedName>
</protein>
<proteinExistence type="predicted"/>
<accession>A0ACC0DV31</accession>
<name>A0ACC0DV31_9BASI</name>
<dbReference type="Proteomes" id="UP001060170">
    <property type="component" value="Chromosome 15"/>
</dbReference>
<comment type="caution">
    <text evidence="1">The sequence shown here is derived from an EMBL/GenBank/DDBJ whole genome shotgun (WGS) entry which is preliminary data.</text>
</comment>
<gene>
    <name evidence="1" type="ORF">MJO28_014273</name>
</gene>